<dbReference type="InterPro" id="IPR006145">
    <property type="entry name" value="PsdUridine_synth_RsuA/RluA"/>
</dbReference>
<dbReference type="Gene3D" id="3.30.2350.10">
    <property type="entry name" value="Pseudouridine synthase"/>
    <property type="match status" value="1"/>
</dbReference>
<dbReference type="EC" id="5.4.99.-" evidence="5"/>
<sequence length="349" mass="38220">MPRRSHQHTEPDSKETLSEEAQPAFPPAAGHCEITVQPEDGGQRLDRLLARKLTDLSRNRLQTLISKGAVREGAQTIVNPSLRVKSGQTFAIEIPETVEQIPEAQPLDLEILHEDEEVLVLNKPAGLVVHPAAGNPDHTLVNALLAHCGSELLAVGGTERCGLVHRLDKDTSGVMVTAKSEAAYTALVQQFSGREISRDYIALAWGGLKPLEGEIDGNIGRSPANRKKMAVVRYGGKPARTRYRTLHRYGGEAVSQLACRLDTGRTHQIRVHMAHAGHPLVGDPLYGRRHPAIAKRLPEAVAETLKTFGRQALHARSLGFTHPSTGEWVEFTTNLPCDLKNLIKSLERL</sequence>
<protein>
    <recommendedName>
        <fullName evidence="5">Pseudouridine synthase</fullName>
        <ecNumber evidence="5">5.4.99.-</ecNumber>
    </recommendedName>
</protein>
<dbReference type="EMBL" id="JBHSCW010000003">
    <property type="protein sequence ID" value="MFC4350962.1"/>
    <property type="molecule type" value="Genomic_DNA"/>
</dbReference>
<dbReference type="Pfam" id="PF00849">
    <property type="entry name" value="PseudoU_synth_2"/>
    <property type="match status" value="1"/>
</dbReference>
<accession>A0ABV8UI71</accession>
<gene>
    <name evidence="8" type="ORF">ACFOW6_05340</name>
</gene>
<keyword evidence="2 5" id="KW-0413">Isomerase</keyword>
<dbReference type="SMART" id="SM00363">
    <property type="entry name" value="S4"/>
    <property type="match status" value="1"/>
</dbReference>
<evidence type="ECO:0000256" key="1">
    <source>
        <dbReference type="ARBA" id="ARBA00010876"/>
    </source>
</evidence>
<evidence type="ECO:0000259" key="7">
    <source>
        <dbReference type="SMART" id="SM00363"/>
    </source>
</evidence>
<comment type="function">
    <text evidence="5">Responsible for synthesis of pseudouridine from uracil.</text>
</comment>
<dbReference type="InterPro" id="IPR020103">
    <property type="entry name" value="PsdUridine_synth_cat_dom_sf"/>
</dbReference>
<evidence type="ECO:0000313" key="9">
    <source>
        <dbReference type="Proteomes" id="UP001595799"/>
    </source>
</evidence>
<dbReference type="InterPro" id="IPR006225">
    <property type="entry name" value="PsdUridine_synth_RluC/D"/>
</dbReference>
<name>A0ABV8UI71_9PROT</name>
<comment type="caution">
    <text evidence="8">The sequence shown here is derived from an EMBL/GenBank/DDBJ whole genome shotgun (WGS) entry which is preliminary data.</text>
</comment>
<feature type="domain" description="RNA-binding S4" evidence="7">
    <location>
        <begin position="43"/>
        <end position="106"/>
    </location>
</feature>
<dbReference type="InterPro" id="IPR050188">
    <property type="entry name" value="RluA_PseudoU_synthase"/>
</dbReference>
<dbReference type="RefSeq" id="WP_382421304.1">
    <property type="nucleotide sequence ID" value="NZ_JBHSCW010000003.1"/>
</dbReference>
<dbReference type="SUPFAM" id="SSF55120">
    <property type="entry name" value="Pseudouridine synthase"/>
    <property type="match status" value="1"/>
</dbReference>
<dbReference type="Gene3D" id="3.10.290.10">
    <property type="entry name" value="RNA-binding S4 domain"/>
    <property type="match status" value="1"/>
</dbReference>
<dbReference type="CDD" id="cd02869">
    <property type="entry name" value="PseudoU_synth_RluA_like"/>
    <property type="match status" value="1"/>
</dbReference>
<evidence type="ECO:0000256" key="4">
    <source>
        <dbReference type="PROSITE-ProRule" id="PRU00182"/>
    </source>
</evidence>
<evidence type="ECO:0000256" key="2">
    <source>
        <dbReference type="ARBA" id="ARBA00023235"/>
    </source>
</evidence>
<dbReference type="CDD" id="cd00165">
    <property type="entry name" value="S4"/>
    <property type="match status" value="1"/>
</dbReference>
<comment type="catalytic activity">
    <reaction evidence="5">
        <text>a uridine in RNA = a pseudouridine in RNA</text>
        <dbReference type="Rhea" id="RHEA:48348"/>
        <dbReference type="Rhea" id="RHEA-COMP:12068"/>
        <dbReference type="Rhea" id="RHEA-COMP:12069"/>
        <dbReference type="ChEBI" id="CHEBI:65314"/>
        <dbReference type="ChEBI" id="CHEBI:65315"/>
    </reaction>
</comment>
<dbReference type="PANTHER" id="PTHR21600">
    <property type="entry name" value="MITOCHONDRIAL RNA PSEUDOURIDINE SYNTHASE"/>
    <property type="match status" value="1"/>
</dbReference>
<organism evidence="8 9">
    <name type="scientific">Fodinicurvata halophila</name>
    <dbReference type="NCBI Taxonomy" id="1419723"/>
    <lineage>
        <taxon>Bacteria</taxon>
        <taxon>Pseudomonadati</taxon>
        <taxon>Pseudomonadota</taxon>
        <taxon>Alphaproteobacteria</taxon>
        <taxon>Rhodospirillales</taxon>
        <taxon>Rhodovibrionaceae</taxon>
        <taxon>Fodinicurvata</taxon>
    </lineage>
</organism>
<keyword evidence="9" id="KW-1185">Reference proteome</keyword>
<evidence type="ECO:0000256" key="3">
    <source>
        <dbReference type="ARBA" id="ARBA00036882"/>
    </source>
</evidence>
<dbReference type="InterPro" id="IPR036986">
    <property type="entry name" value="S4_RNA-bd_sf"/>
</dbReference>
<comment type="similarity">
    <text evidence="1 5">Belongs to the pseudouridine synthase RluA family.</text>
</comment>
<evidence type="ECO:0000256" key="5">
    <source>
        <dbReference type="RuleBase" id="RU362028"/>
    </source>
</evidence>
<feature type="region of interest" description="Disordered" evidence="6">
    <location>
        <begin position="1"/>
        <end position="26"/>
    </location>
</feature>
<dbReference type="GO" id="GO:0016853">
    <property type="term" value="F:isomerase activity"/>
    <property type="evidence" value="ECO:0007669"/>
    <property type="project" value="UniProtKB-KW"/>
</dbReference>
<feature type="compositionally biased region" description="Basic and acidic residues" evidence="6">
    <location>
        <begin position="7"/>
        <end position="17"/>
    </location>
</feature>
<reference evidence="9" key="1">
    <citation type="journal article" date="2019" name="Int. J. Syst. Evol. Microbiol.">
        <title>The Global Catalogue of Microorganisms (GCM) 10K type strain sequencing project: providing services to taxonomists for standard genome sequencing and annotation.</title>
        <authorList>
            <consortium name="The Broad Institute Genomics Platform"/>
            <consortium name="The Broad Institute Genome Sequencing Center for Infectious Disease"/>
            <person name="Wu L."/>
            <person name="Ma J."/>
        </authorList>
    </citation>
    <scope>NUCLEOTIDE SEQUENCE [LARGE SCALE GENOMIC DNA]</scope>
    <source>
        <strain evidence="9">CECT 8472</strain>
    </source>
</reference>
<evidence type="ECO:0000313" key="8">
    <source>
        <dbReference type="EMBL" id="MFC4350962.1"/>
    </source>
</evidence>
<comment type="catalytic activity">
    <reaction evidence="3">
        <text>uridine(1911/1915/1917) in 23S rRNA = pseudouridine(1911/1915/1917) in 23S rRNA</text>
        <dbReference type="Rhea" id="RHEA:42524"/>
        <dbReference type="Rhea" id="RHEA-COMP:10097"/>
        <dbReference type="Rhea" id="RHEA-COMP:10098"/>
        <dbReference type="ChEBI" id="CHEBI:65314"/>
        <dbReference type="ChEBI" id="CHEBI:65315"/>
        <dbReference type="EC" id="5.4.99.23"/>
    </reaction>
</comment>
<evidence type="ECO:0000256" key="6">
    <source>
        <dbReference type="SAM" id="MobiDB-lite"/>
    </source>
</evidence>
<dbReference type="InterPro" id="IPR002942">
    <property type="entry name" value="S4_RNA-bd"/>
</dbReference>
<dbReference type="PANTHER" id="PTHR21600:SF44">
    <property type="entry name" value="RIBOSOMAL LARGE SUBUNIT PSEUDOURIDINE SYNTHASE D"/>
    <property type="match status" value="1"/>
</dbReference>
<dbReference type="NCBIfam" id="TIGR00005">
    <property type="entry name" value="rluA_subfam"/>
    <property type="match status" value="1"/>
</dbReference>
<dbReference type="Proteomes" id="UP001595799">
    <property type="component" value="Unassembled WGS sequence"/>
</dbReference>
<proteinExistence type="inferred from homology"/>
<dbReference type="PROSITE" id="PS50889">
    <property type="entry name" value="S4"/>
    <property type="match status" value="1"/>
</dbReference>
<dbReference type="SUPFAM" id="SSF55174">
    <property type="entry name" value="Alpha-L RNA-binding motif"/>
    <property type="match status" value="1"/>
</dbReference>
<keyword evidence="4" id="KW-0694">RNA-binding</keyword>